<keyword evidence="2" id="KW-1185">Reference proteome</keyword>
<name>A0ACA9MUV7_9GLOM</name>
<accession>A0ACA9MUV7</accession>
<comment type="caution">
    <text evidence="1">The sequence shown here is derived from an EMBL/GenBank/DDBJ whole genome shotgun (WGS) entry which is preliminary data.</text>
</comment>
<evidence type="ECO:0000313" key="1">
    <source>
        <dbReference type="EMBL" id="CAG8610024.1"/>
    </source>
</evidence>
<gene>
    <name evidence="1" type="ORF">ACOLOM_LOCUS6983</name>
</gene>
<reference evidence="1" key="1">
    <citation type="submission" date="2021-06" db="EMBL/GenBank/DDBJ databases">
        <authorList>
            <person name="Kallberg Y."/>
            <person name="Tangrot J."/>
            <person name="Rosling A."/>
        </authorList>
    </citation>
    <scope>NUCLEOTIDE SEQUENCE</scope>
    <source>
        <strain evidence="1">CL356</strain>
    </source>
</reference>
<protein>
    <submittedName>
        <fullName evidence="1">348_t:CDS:1</fullName>
    </submittedName>
</protein>
<evidence type="ECO:0000313" key="2">
    <source>
        <dbReference type="Proteomes" id="UP000789525"/>
    </source>
</evidence>
<dbReference type="Proteomes" id="UP000789525">
    <property type="component" value="Unassembled WGS sequence"/>
</dbReference>
<organism evidence="1 2">
    <name type="scientific">Acaulospora colombiana</name>
    <dbReference type="NCBI Taxonomy" id="27376"/>
    <lineage>
        <taxon>Eukaryota</taxon>
        <taxon>Fungi</taxon>
        <taxon>Fungi incertae sedis</taxon>
        <taxon>Mucoromycota</taxon>
        <taxon>Glomeromycotina</taxon>
        <taxon>Glomeromycetes</taxon>
        <taxon>Diversisporales</taxon>
        <taxon>Acaulosporaceae</taxon>
        <taxon>Acaulospora</taxon>
    </lineage>
</organism>
<sequence length="103" mass="11392">MRASYRGLNQPLQTRALQALTNPSLPTTLPPIVARDIVSYTAKSQYSWMKPVRTGRCIVVEPMSSSIEITGDEPEMPSPKLSSYEVEGRNHPVGEETSDELSD</sequence>
<proteinExistence type="predicted"/>
<dbReference type="EMBL" id="CAJVPT010015207">
    <property type="protein sequence ID" value="CAG8610024.1"/>
    <property type="molecule type" value="Genomic_DNA"/>
</dbReference>